<sequence>MMELSAILVARPQVPIPQSELEPREIKPTLEENIRNLEPESQIRLILESEKREINRLVLAGKDEEAATARLRLAHSAEAERAEHANPTYRSMTRAQLIARLDRVQQTALNVTMQIEEKMGSKNPTGDSFRPLMLTHQQMEQRAVSDLYHRMHDLWFIMGLKYEALRGDTEAHRHLELVEGTARERIFQNLNHLSPGPTATQTRPLLEIESRINDDGYNILFSAEASRASRTSPDVPQDHDIPLPQSSGINDFKYKESGTRTMKSRWKKLKNVARFINAVKKFGKPASY</sequence>
<proteinExistence type="predicted"/>
<gene>
    <name evidence="2" type="ORF">H072_4471</name>
</gene>
<evidence type="ECO:0000313" key="2">
    <source>
        <dbReference type="EMBL" id="EPS41622.1"/>
    </source>
</evidence>
<reference evidence="3" key="2">
    <citation type="submission" date="2013-04" db="EMBL/GenBank/DDBJ databases">
        <title>Genomic mechanisms accounting for the adaptation to parasitism in nematode-trapping fungi.</title>
        <authorList>
            <person name="Ahren D.G."/>
        </authorList>
    </citation>
    <scope>NUCLEOTIDE SEQUENCE [LARGE SCALE GENOMIC DNA]</scope>
    <source>
        <strain evidence="3">CBS 200.50</strain>
    </source>
</reference>
<feature type="region of interest" description="Disordered" evidence="1">
    <location>
        <begin position="228"/>
        <end position="253"/>
    </location>
</feature>
<keyword evidence="3" id="KW-1185">Reference proteome</keyword>
<comment type="caution">
    <text evidence="2">The sequence shown here is derived from an EMBL/GenBank/DDBJ whole genome shotgun (WGS) entry which is preliminary data.</text>
</comment>
<organism evidence="2 3">
    <name type="scientific">Dactylellina haptotyla (strain CBS 200.50)</name>
    <name type="common">Nematode-trapping fungus</name>
    <name type="synonym">Monacrosporium haptotylum</name>
    <dbReference type="NCBI Taxonomy" id="1284197"/>
    <lineage>
        <taxon>Eukaryota</taxon>
        <taxon>Fungi</taxon>
        <taxon>Dikarya</taxon>
        <taxon>Ascomycota</taxon>
        <taxon>Pezizomycotina</taxon>
        <taxon>Orbiliomycetes</taxon>
        <taxon>Orbiliales</taxon>
        <taxon>Orbiliaceae</taxon>
        <taxon>Dactylellina</taxon>
    </lineage>
</organism>
<dbReference type="Proteomes" id="UP000015100">
    <property type="component" value="Unassembled WGS sequence"/>
</dbReference>
<evidence type="ECO:0000256" key="1">
    <source>
        <dbReference type="SAM" id="MobiDB-lite"/>
    </source>
</evidence>
<dbReference type="OrthoDB" id="5293253at2759"/>
<dbReference type="EMBL" id="AQGS01000231">
    <property type="protein sequence ID" value="EPS41622.1"/>
    <property type="molecule type" value="Genomic_DNA"/>
</dbReference>
<protein>
    <submittedName>
        <fullName evidence="2">Uncharacterized protein</fullName>
    </submittedName>
</protein>
<name>S8C1Y8_DACHA</name>
<dbReference type="HOGENOM" id="CLU_966499_0_0_1"/>
<evidence type="ECO:0000313" key="3">
    <source>
        <dbReference type="Proteomes" id="UP000015100"/>
    </source>
</evidence>
<dbReference type="AlphaFoldDB" id="S8C1Y8"/>
<reference evidence="2 3" key="1">
    <citation type="journal article" date="2013" name="PLoS Genet.">
        <title>Genomic mechanisms accounting for the adaptation to parasitism in nematode-trapping fungi.</title>
        <authorList>
            <person name="Meerupati T."/>
            <person name="Andersson K.M."/>
            <person name="Friman E."/>
            <person name="Kumar D."/>
            <person name="Tunlid A."/>
            <person name="Ahren D."/>
        </authorList>
    </citation>
    <scope>NUCLEOTIDE SEQUENCE [LARGE SCALE GENOMIC DNA]</scope>
    <source>
        <strain evidence="2 3">CBS 200.50</strain>
    </source>
</reference>
<accession>S8C1Y8</accession>